<accession>A0A4U5V057</accession>
<dbReference type="EMBL" id="CM014089">
    <property type="protein sequence ID" value="TKS80440.1"/>
    <property type="molecule type" value="Genomic_DNA"/>
</dbReference>
<evidence type="ECO:0000256" key="1">
    <source>
        <dbReference type="SAM" id="MobiDB-lite"/>
    </source>
</evidence>
<dbReference type="PANTHER" id="PTHR37162:SF11">
    <property type="match status" value="1"/>
</dbReference>
<dbReference type="InterPro" id="IPR012337">
    <property type="entry name" value="RNaseH-like_sf"/>
</dbReference>
<dbReference type="PANTHER" id="PTHR37162">
    <property type="entry name" value="HAT FAMILY DIMERISATION DOMAINCONTAINING PROTEIN-RELATED"/>
    <property type="match status" value="1"/>
</dbReference>
<sequence length="806" mass="91043">MGKCTFNSAWLDDDDMKRWLKPVANNKYQAFCTLCKKTLELASLGLKALHSHAKSERHQLSVKGLQRVQAITQFCSPSLPGSSSSRDSGCPTPATSSRPSTSSATGTFGSTATLKAEVLWVLNTVTKHQSYRGNEDISELFQTMFPDSDIAKTFTCGKDKTSYIARFGLAKLIKQDLVSKVTGPYVIMFDKSLNQTSKKKQLDIHVRFWDDDKVHSRYLGSHFIGHATAQDLLKHFKCVEQLNLSRLVSVAMDGPNVNFRFLELLQSDLKEMYGGAQLVAVGSCGLHTLHNAFKAGFSMWQMEKLLRAMHTLFNNVPARREDYVTVTKSSVFPLAFCGHRWLENLPVVQRALEVWPFLQLYADAVKKKELPNPGTGSFETIEAAQKDRLILAKLQFFATIARTFQPFLKRYQTDEPAMPFLASDLAELMKSLLRRFVKREVLQDITKLQLTKLDLSEKKNLLLPQKVDIGLGAEKALKVLSILKMYLKYFQKLLSGYKKQDQCCTFYLLVFLLYISHQESAVSDLRVLEFRSDCMQGLTNIVRKVQEKSPLKYTTVRQMACLDPSNMFRDPDRCKEQMKGLVQTFLQTKQLSGEAWAFCQKLLLLSHGQASVERGFSVNKEVETDNMHEETMVAHRLVCDYVDLHGGVTKVPLTKELLVSVGAARSRYRVFLDQQRARKEGEARTQKRKLAEDYLTDLKKKRTTVQEVCTCLTTEADKLAEEAEGKSGSKMAQLLSKSNALRRASKDKMTELKKVEEEITIKAEELRRLRSQGARVNAGEETGNDPSAGSPTETLLRLLLPLDSQV</sequence>
<dbReference type="Proteomes" id="UP000298787">
    <property type="component" value="Chromosome 12"/>
</dbReference>
<evidence type="ECO:0000313" key="2">
    <source>
        <dbReference type="EMBL" id="TKS80440.1"/>
    </source>
</evidence>
<reference evidence="2 3" key="1">
    <citation type="submission" date="2019-01" db="EMBL/GenBank/DDBJ databases">
        <title>Genome Assembly of Collichthys lucidus.</title>
        <authorList>
            <person name="Cai M."/>
            <person name="Xiao S."/>
        </authorList>
    </citation>
    <scope>NUCLEOTIDE SEQUENCE [LARGE SCALE GENOMIC DNA]</scope>
    <source>
        <strain evidence="2">JT15FE1705JMU</strain>
        <tissue evidence="2">Muscle</tissue>
    </source>
</reference>
<dbReference type="AlphaFoldDB" id="A0A4U5V057"/>
<dbReference type="SUPFAM" id="SSF53098">
    <property type="entry name" value="Ribonuclease H-like"/>
    <property type="match status" value="1"/>
</dbReference>
<organism evidence="2 3">
    <name type="scientific">Collichthys lucidus</name>
    <name type="common">Big head croaker</name>
    <name type="synonym">Sciaena lucida</name>
    <dbReference type="NCBI Taxonomy" id="240159"/>
    <lineage>
        <taxon>Eukaryota</taxon>
        <taxon>Metazoa</taxon>
        <taxon>Chordata</taxon>
        <taxon>Craniata</taxon>
        <taxon>Vertebrata</taxon>
        <taxon>Euteleostomi</taxon>
        <taxon>Actinopterygii</taxon>
        <taxon>Neopterygii</taxon>
        <taxon>Teleostei</taxon>
        <taxon>Neoteleostei</taxon>
        <taxon>Acanthomorphata</taxon>
        <taxon>Eupercaria</taxon>
        <taxon>Sciaenidae</taxon>
        <taxon>Collichthys</taxon>
    </lineage>
</organism>
<name>A0A4U5V057_COLLU</name>
<gene>
    <name evidence="2" type="ORF">D9C73_013327</name>
</gene>
<feature type="region of interest" description="Disordered" evidence="1">
    <location>
        <begin position="770"/>
        <end position="794"/>
    </location>
</feature>
<dbReference type="STRING" id="240159.A0A4U5V057"/>
<feature type="region of interest" description="Disordered" evidence="1">
    <location>
        <begin position="76"/>
        <end position="108"/>
    </location>
</feature>
<keyword evidence="3" id="KW-1185">Reference proteome</keyword>
<evidence type="ECO:0000313" key="3">
    <source>
        <dbReference type="Proteomes" id="UP000298787"/>
    </source>
</evidence>
<feature type="compositionally biased region" description="Polar residues" evidence="1">
    <location>
        <begin position="784"/>
        <end position="793"/>
    </location>
</feature>
<protein>
    <submittedName>
        <fullName evidence="2">Uncharacterized protein</fullName>
    </submittedName>
</protein>
<proteinExistence type="predicted"/>